<evidence type="ECO:0000313" key="1">
    <source>
        <dbReference type="EMBL" id="GAA0576486.1"/>
    </source>
</evidence>
<accession>A0ABN1EWQ9</accession>
<dbReference type="EMBL" id="BAAAFZ010000013">
    <property type="protein sequence ID" value="GAA0576486.1"/>
    <property type="molecule type" value="Genomic_DNA"/>
</dbReference>
<proteinExistence type="predicted"/>
<sequence>MSQDPSPDPLAGGAVAPADPRAGLFNIEIEFVGALDAALQPAFMAAEARIEAAVLGDLPDVALPSVGGAAAAVVDDLVIQVELPAMDGPGGAFGLAGPTLLRGDSLLPASAQMRFDGADAAALAAQGVWDEVVLHEMLHCLGFGVLWAPKGLVAGAGYTGPAAMAEYAAMGGAGPVPVEITGGPGTAGLHWSEAAFGAELMTGWIDDAGPLSRLTVASLADLGYGLAPREAWPVDAVYA</sequence>
<protein>
    <recommendedName>
        <fullName evidence="3">Leishmanolysin</fullName>
    </recommendedName>
</protein>
<keyword evidence="2" id="KW-1185">Reference proteome</keyword>
<comment type="caution">
    <text evidence="1">The sequence shown here is derived from an EMBL/GenBank/DDBJ whole genome shotgun (WGS) entry which is preliminary data.</text>
</comment>
<evidence type="ECO:0000313" key="2">
    <source>
        <dbReference type="Proteomes" id="UP001501588"/>
    </source>
</evidence>
<dbReference type="Gene3D" id="3.90.132.10">
    <property type="entry name" value="Leishmanolysin , domain 2"/>
    <property type="match status" value="1"/>
</dbReference>
<dbReference type="Proteomes" id="UP001501588">
    <property type="component" value="Unassembled WGS sequence"/>
</dbReference>
<dbReference type="SUPFAM" id="SSF55486">
    <property type="entry name" value="Metalloproteases ('zincins'), catalytic domain"/>
    <property type="match status" value="1"/>
</dbReference>
<reference evidence="1 2" key="1">
    <citation type="journal article" date="2019" name="Int. J. Syst. Evol. Microbiol.">
        <title>The Global Catalogue of Microorganisms (GCM) 10K type strain sequencing project: providing services to taxonomists for standard genome sequencing and annotation.</title>
        <authorList>
            <consortium name="The Broad Institute Genomics Platform"/>
            <consortium name="The Broad Institute Genome Sequencing Center for Infectious Disease"/>
            <person name="Wu L."/>
            <person name="Ma J."/>
        </authorList>
    </citation>
    <scope>NUCLEOTIDE SEQUENCE [LARGE SCALE GENOMIC DNA]</scope>
    <source>
        <strain evidence="1 2">JCM 9933</strain>
    </source>
</reference>
<evidence type="ECO:0008006" key="3">
    <source>
        <dbReference type="Google" id="ProtNLM"/>
    </source>
</evidence>
<dbReference type="RefSeq" id="WP_343894469.1">
    <property type="nucleotide sequence ID" value="NZ_BAAAFZ010000013.1"/>
</dbReference>
<name>A0ABN1EWQ9_9PROT</name>
<gene>
    <name evidence="1" type="ORF">GCM10009416_13880</name>
</gene>
<organism evidence="1 2">
    <name type="scientific">Craurococcus roseus</name>
    <dbReference type="NCBI Taxonomy" id="77585"/>
    <lineage>
        <taxon>Bacteria</taxon>
        <taxon>Pseudomonadati</taxon>
        <taxon>Pseudomonadota</taxon>
        <taxon>Alphaproteobacteria</taxon>
        <taxon>Acetobacterales</taxon>
        <taxon>Acetobacteraceae</taxon>
        <taxon>Craurococcus</taxon>
    </lineage>
</organism>